<keyword evidence="10" id="KW-0739">Sodium transport</keyword>
<dbReference type="Pfam" id="PF00474">
    <property type="entry name" value="SSF"/>
    <property type="match status" value="1"/>
</dbReference>
<dbReference type="Gene3D" id="1.20.1730.10">
    <property type="entry name" value="Sodium/glucose cotransporter"/>
    <property type="match status" value="1"/>
</dbReference>
<keyword evidence="6 12" id="KW-1133">Transmembrane helix</keyword>
<evidence type="ECO:0000256" key="7">
    <source>
        <dbReference type="ARBA" id="ARBA00023053"/>
    </source>
</evidence>
<feature type="transmembrane region" description="Helical" evidence="12">
    <location>
        <begin position="267"/>
        <end position="288"/>
    </location>
</feature>
<evidence type="ECO:0000313" key="13">
    <source>
        <dbReference type="EMBL" id="GFY47356.1"/>
    </source>
</evidence>
<dbReference type="GO" id="GO:0005886">
    <property type="term" value="C:plasma membrane"/>
    <property type="evidence" value="ECO:0007669"/>
    <property type="project" value="UniProtKB-SubCell"/>
</dbReference>
<feature type="transmembrane region" description="Helical" evidence="12">
    <location>
        <begin position="101"/>
        <end position="117"/>
    </location>
</feature>
<evidence type="ECO:0000256" key="2">
    <source>
        <dbReference type="ARBA" id="ARBA00006434"/>
    </source>
</evidence>
<evidence type="ECO:0000256" key="3">
    <source>
        <dbReference type="ARBA" id="ARBA00022448"/>
    </source>
</evidence>
<reference evidence="13" key="1">
    <citation type="submission" date="2020-08" db="EMBL/GenBank/DDBJ databases">
        <title>Multicomponent nature underlies the extraordinary mechanical properties of spider dragline silk.</title>
        <authorList>
            <person name="Kono N."/>
            <person name="Nakamura H."/>
            <person name="Mori M."/>
            <person name="Yoshida Y."/>
            <person name="Ohtoshi R."/>
            <person name="Malay A.D."/>
            <person name="Moran D.A.P."/>
            <person name="Tomita M."/>
            <person name="Numata K."/>
            <person name="Arakawa K."/>
        </authorList>
    </citation>
    <scope>NUCLEOTIDE SEQUENCE</scope>
</reference>
<comment type="caution">
    <text evidence="13">The sequence shown here is derived from an EMBL/GenBank/DDBJ whole genome shotgun (WGS) entry which is preliminary data.</text>
</comment>
<evidence type="ECO:0000313" key="14">
    <source>
        <dbReference type="Proteomes" id="UP000886998"/>
    </source>
</evidence>
<dbReference type="AlphaFoldDB" id="A0A8X7BW95"/>
<feature type="transmembrane region" description="Helical" evidence="12">
    <location>
        <begin position="182"/>
        <end position="203"/>
    </location>
</feature>
<keyword evidence="14" id="KW-1185">Reference proteome</keyword>
<evidence type="ECO:0000256" key="1">
    <source>
        <dbReference type="ARBA" id="ARBA00004651"/>
    </source>
</evidence>
<evidence type="ECO:0000256" key="6">
    <source>
        <dbReference type="ARBA" id="ARBA00022989"/>
    </source>
</evidence>
<feature type="transmembrane region" description="Helical" evidence="12">
    <location>
        <begin position="24"/>
        <end position="40"/>
    </location>
</feature>
<dbReference type="EMBL" id="BMAV01005919">
    <property type="protein sequence ID" value="GFY47356.1"/>
    <property type="molecule type" value="Genomic_DNA"/>
</dbReference>
<dbReference type="InterPro" id="IPR051163">
    <property type="entry name" value="Sodium:Solute_Symporter_SSF"/>
</dbReference>
<comment type="subcellular location">
    <subcellularLocation>
        <location evidence="1">Cell membrane</location>
        <topology evidence="1">Multi-pass membrane protein</topology>
    </subcellularLocation>
</comment>
<dbReference type="OrthoDB" id="6420980at2759"/>
<dbReference type="GO" id="GO:0015293">
    <property type="term" value="F:symporter activity"/>
    <property type="evidence" value="ECO:0007669"/>
    <property type="project" value="TreeGrafter"/>
</dbReference>
<organism evidence="13 14">
    <name type="scientific">Trichonephila inaurata madagascariensis</name>
    <dbReference type="NCBI Taxonomy" id="2747483"/>
    <lineage>
        <taxon>Eukaryota</taxon>
        <taxon>Metazoa</taxon>
        <taxon>Ecdysozoa</taxon>
        <taxon>Arthropoda</taxon>
        <taxon>Chelicerata</taxon>
        <taxon>Arachnida</taxon>
        <taxon>Araneae</taxon>
        <taxon>Araneomorphae</taxon>
        <taxon>Entelegynae</taxon>
        <taxon>Araneoidea</taxon>
        <taxon>Nephilidae</taxon>
        <taxon>Trichonephila</taxon>
        <taxon>Trichonephila inaurata</taxon>
    </lineage>
</organism>
<gene>
    <name evidence="13" type="primary">CG32669</name>
    <name evidence="13" type="ORF">TNIN_150251</name>
</gene>
<keyword evidence="8" id="KW-0406">Ion transport</keyword>
<sequence length="324" mass="36401">MLYMAIILYAPALALNVVTGLSKWSSVYLIGFVCTFYSTLGGMRAVLWTDLFQSLIMLSAAFAVCIKGTMDVGGLSEVWRIAEEGQRIQFFEFDPDPTVRHTFWTLVVGGFFTYFTVNTNQVQIQRLLTVKSLKEAVFCYLFIQTVLVILLCFAGIVIYANLSACDPILRSEETNIHKADQGVMIGYISSICFSLTIGTMGMAKVQKPPSYHLSTDACPGNNYSLFLNYSTPGYLDQVTYENWNISSQTFTQKYEEEYVFPLLKLSYMWFAGVGFFTCFVVGLFASAICGKKEHVNSALLSPVTRFWISEKDHIPEIIQLTQSS</sequence>
<evidence type="ECO:0000256" key="4">
    <source>
        <dbReference type="ARBA" id="ARBA00022475"/>
    </source>
</evidence>
<evidence type="ECO:0000256" key="9">
    <source>
        <dbReference type="ARBA" id="ARBA00023136"/>
    </source>
</evidence>
<dbReference type="GO" id="GO:0006814">
    <property type="term" value="P:sodium ion transport"/>
    <property type="evidence" value="ECO:0007669"/>
    <property type="project" value="UniProtKB-KW"/>
</dbReference>
<proteinExistence type="inferred from homology"/>
<evidence type="ECO:0000256" key="5">
    <source>
        <dbReference type="ARBA" id="ARBA00022692"/>
    </source>
</evidence>
<keyword evidence="3" id="KW-0813">Transport</keyword>
<keyword evidence="4" id="KW-1003">Cell membrane</keyword>
<keyword evidence="5 12" id="KW-0812">Transmembrane</keyword>
<evidence type="ECO:0000256" key="8">
    <source>
        <dbReference type="ARBA" id="ARBA00023065"/>
    </source>
</evidence>
<comment type="similarity">
    <text evidence="2 11">Belongs to the sodium:solute symporter (SSF) (TC 2.A.21) family.</text>
</comment>
<dbReference type="PANTHER" id="PTHR42985:SF40">
    <property type="entry name" value="LD47995P-RELATED"/>
    <property type="match status" value="1"/>
</dbReference>
<dbReference type="InterPro" id="IPR038377">
    <property type="entry name" value="Na/Glc_symporter_sf"/>
</dbReference>
<keyword evidence="7" id="KW-0915">Sodium</keyword>
<evidence type="ECO:0000256" key="10">
    <source>
        <dbReference type="ARBA" id="ARBA00023201"/>
    </source>
</evidence>
<dbReference type="PANTHER" id="PTHR42985">
    <property type="entry name" value="SODIUM-COUPLED MONOCARBOXYLATE TRANSPORTER"/>
    <property type="match status" value="1"/>
</dbReference>
<dbReference type="InterPro" id="IPR001734">
    <property type="entry name" value="Na/solute_symporter"/>
</dbReference>
<protein>
    <submittedName>
        <fullName evidence="13">Putative sodium-dependent multivitamin transporter</fullName>
    </submittedName>
</protein>
<accession>A0A8X7BW95</accession>
<evidence type="ECO:0000256" key="11">
    <source>
        <dbReference type="RuleBase" id="RU362091"/>
    </source>
</evidence>
<keyword evidence="9 12" id="KW-0472">Membrane</keyword>
<dbReference type="PROSITE" id="PS50283">
    <property type="entry name" value="NA_SOLUT_SYMP_3"/>
    <property type="match status" value="1"/>
</dbReference>
<evidence type="ECO:0000256" key="12">
    <source>
        <dbReference type="SAM" id="Phobius"/>
    </source>
</evidence>
<name>A0A8X7BW95_9ARAC</name>
<dbReference type="Proteomes" id="UP000886998">
    <property type="component" value="Unassembled WGS sequence"/>
</dbReference>
<feature type="transmembrane region" description="Helical" evidence="12">
    <location>
        <begin position="137"/>
        <end position="162"/>
    </location>
</feature>